<feature type="transmembrane region" description="Helical" evidence="1">
    <location>
        <begin position="12"/>
        <end position="34"/>
    </location>
</feature>
<comment type="caution">
    <text evidence="2">The sequence shown here is derived from an EMBL/GenBank/DDBJ whole genome shotgun (WGS) entry which is preliminary data.</text>
</comment>
<keyword evidence="1" id="KW-0812">Transmembrane</keyword>
<proteinExistence type="predicted"/>
<organism evidence="2">
    <name type="scientific">marine sediment metagenome</name>
    <dbReference type="NCBI Taxonomy" id="412755"/>
    <lineage>
        <taxon>unclassified sequences</taxon>
        <taxon>metagenomes</taxon>
        <taxon>ecological metagenomes</taxon>
    </lineage>
</organism>
<sequence length="169" mass="18079">MTNLNVDGKMVFTIFVGLIITAVFIGSIADSVFLQTNTISLTNLSATVPAAANTTFSPQLPGRQNTTVITILNGSQDFTNNFTVNTTNAQGVAGIFLFPTEDASTENILGGAVNLTFTYQDSGFLQDSGARSISTLIVIISALAMVVFVIVVLWQTSLRELLALPRRRD</sequence>
<dbReference type="EMBL" id="LAZR01004326">
    <property type="protein sequence ID" value="KKN09620.1"/>
    <property type="molecule type" value="Genomic_DNA"/>
</dbReference>
<protein>
    <submittedName>
        <fullName evidence="2">Uncharacterized protein</fullName>
    </submittedName>
</protein>
<feature type="transmembrane region" description="Helical" evidence="1">
    <location>
        <begin position="133"/>
        <end position="154"/>
    </location>
</feature>
<keyword evidence="1" id="KW-0472">Membrane</keyword>
<reference evidence="2" key="1">
    <citation type="journal article" date="2015" name="Nature">
        <title>Complex archaea that bridge the gap between prokaryotes and eukaryotes.</title>
        <authorList>
            <person name="Spang A."/>
            <person name="Saw J.H."/>
            <person name="Jorgensen S.L."/>
            <person name="Zaremba-Niedzwiedzka K."/>
            <person name="Martijn J."/>
            <person name="Lind A.E."/>
            <person name="van Eijk R."/>
            <person name="Schleper C."/>
            <person name="Guy L."/>
            <person name="Ettema T.J."/>
        </authorList>
    </citation>
    <scope>NUCLEOTIDE SEQUENCE</scope>
</reference>
<gene>
    <name evidence="2" type="ORF">LCGC14_1044750</name>
</gene>
<accession>A0A0F9MQM3</accession>
<evidence type="ECO:0000256" key="1">
    <source>
        <dbReference type="SAM" id="Phobius"/>
    </source>
</evidence>
<dbReference type="AlphaFoldDB" id="A0A0F9MQM3"/>
<evidence type="ECO:0000313" key="2">
    <source>
        <dbReference type="EMBL" id="KKN09620.1"/>
    </source>
</evidence>
<keyword evidence="1" id="KW-1133">Transmembrane helix</keyword>
<name>A0A0F9MQM3_9ZZZZ</name>